<dbReference type="InterPro" id="IPR029058">
    <property type="entry name" value="AB_hydrolase_fold"/>
</dbReference>
<dbReference type="PANTHER" id="PTHR43142">
    <property type="entry name" value="CARBOXYLIC ESTER HYDROLASE"/>
    <property type="match status" value="1"/>
</dbReference>
<name>A0A9J9LDY8_RHIWR</name>
<evidence type="ECO:0000256" key="1">
    <source>
        <dbReference type="ARBA" id="ARBA00005964"/>
    </source>
</evidence>
<evidence type="ECO:0000259" key="4">
    <source>
        <dbReference type="Pfam" id="PF00135"/>
    </source>
</evidence>
<evidence type="ECO:0000313" key="6">
    <source>
        <dbReference type="Proteomes" id="UP000001989"/>
    </source>
</evidence>
<feature type="domain" description="Carboxylesterase type B" evidence="4">
    <location>
        <begin position="13"/>
        <end position="188"/>
    </location>
</feature>
<sequence>MDGDRGRGPVSPQDPSRLDMIMGPAAQLAQSEHCQVLSVFTPSLDGRRPVMVWLHGGAFVSGGGELPWYDAARLSAEQDVVVVTVTYRLGAFGFLQLADTAGPSPGTSDQIAALQWVHRHIGQFGGDPDNVTLFGHSAGGASIEAILQWGHASLVRRAILQSGNARTHRRTREEADKVAQMFVGLAGTDPRLLAENEILPIQRELSRGRHFAFDWWPTSPDVPAEFAVDLMAGWTRDDGLPFLMLADQARPGPDTLSSYSDRIGPANAMFSVGSHAAAQAAVAAGRRAWLYRFDWEAPASHLGAPHCIELPFLLGEPEAWTAAPMLAGASWHEIDSLGAGLRAAWASFARGDGPGDAWRACSDADQPLNILPMRDKGRNP</sequence>
<dbReference type="KEGG" id="swi:Swit_1170"/>
<accession>A0A9J9LDY8</accession>
<dbReference type="SUPFAM" id="SSF53474">
    <property type="entry name" value="alpha/beta-Hydrolases"/>
    <property type="match status" value="1"/>
</dbReference>
<dbReference type="InterPro" id="IPR019826">
    <property type="entry name" value="Carboxylesterase_B_AS"/>
</dbReference>
<dbReference type="Proteomes" id="UP000001989">
    <property type="component" value="Chromosome"/>
</dbReference>
<keyword evidence="6" id="KW-1185">Reference proteome</keyword>
<dbReference type="PROSITE" id="PS00122">
    <property type="entry name" value="CARBOXYLESTERASE_B_1"/>
    <property type="match status" value="1"/>
</dbReference>
<dbReference type="InterPro" id="IPR002018">
    <property type="entry name" value="CarbesteraseB"/>
</dbReference>
<protein>
    <recommendedName>
        <fullName evidence="3">Carboxylic ester hydrolase</fullName>
        <ecNumber evidence="3">3.1.1.-</ecNumber>
    </recommendedName>
</protein>
<dbReference type="Gene3D" id="3.40.50.1820">
    <property type="entry name" value="alpha/beta hydrolase"/>
    <property type="match status" value="1"/>
</dbReference>
<gene>
    <name evidence="5" type="ordered locus">Swit_1170</name>
</gene>
<dbReference type="GO" id="GO:0016787">
    <property type="term" value="F:hydrolase activity"/>
    <property type="evidence" value="ECO:0007669"/>
    <property type="project" value="UniProtKB-KW"/>
</dbReference>
<proteinExistence type="inferred from homology"/>
<organism evidence="5 6">
    <name type="scientific">Rhizorhabdus wittichii (strain DSM 6014 / CCUG 31198 / JCM 15750 / NBRC 105917 / EY 4224 / RW1)</name>
    <name type="common">Sphingomonas wittichii</name>
    <dbReference type="NCBI Taxonomy" id="392499"/>
    <lineage>
        <taxon>Bacteria</taxon>
        <taxon>Pseudomonadati</taxon>
        <taxon>Pseudomonadota</taxon>
        <taxon>Alphaproteobacteria</taxon>
        <taxon>Sphingomonadales</taxon>
        <taxon>Sphingomonadaceae</taxon>
        <taxon>Rhizorhabdus</taxon>
    </lineage>
</organism>
<dbReference type="Pfam" id="PF00135">
    <property type="entry name" value="COesterase"/>
    <property type="match status" value="1"/>
</dbReference>
<evidence type="ECO:0000256" key="2">
    <source>
        <dbReference type="ARBA" id="ARBA00022801"/>
    </source>
</evidence>
<dbReference type="AlphaFoldDB" id="A0A9J9LDY8"/>
<comment type="similarity">
    <text evidence="1 3">Belongs to the type-B carboxylesterase/lipase family.</text>
</comment>
<keyword evidence="2 3" id="KW-0378">Hydrolase</keyword>
<dbReference type="PANTHER" id="PTHR43142:SF1">
    <property type="entry name" value="CARBOXYLIC ESTER HYDROLASE"/>
    <property type="match status" value="1"/>
</dbReference>
<reference evidence="5 6" key="1">
    <citation type="journal article" date="2010" name="J. Bacteriol.">
        <title>Genome sequence of the dioxin-mineralizing bacterium Sphingomonas wittichii RW1.</title>
        <authorList>
            <person name="Miller T.R."/>
            <person name="Delcher A.L."/>
            <person name="Salzberg S.L."/>
            <person name="Saunders E."/>
            <person name="Detter J.C."/>
            <person name="Halden R.U."/>
        </authorList>
    </citation>
    <scope>NUCLEOTIDE SEQUENCE [LARGE SCALE GENOMIC DNA]</scope>
    <source>
        <strain evidence="6">DSM 6014 / CCUG 31198 / JCM 15750 / NBRC 105917 / EY 4224 / RW1</strain>
    </source>
</reference>
<evidence type="ECO:0000256" key="3">
    <source>
        <dbReference type="RuleBase" id="RU361235"/>
    </source>
</evidence>
<dbReference type="EC" id="3.1.1.-" evidence="3"/>
<evidence type="ECO:0000313" key="5">
    <source>
        <dbReference type="EMBL" id="ABQ67536.1"/>
    </source>
</evidence>
<dbReference type="EMBL" id="CP000699">
    <property type="protein sequence ID" value="ABQ67536.1"/>
    <property type="molecule type" value="Genomic_DNA"/>
</dbReference>